<dbReference type="PANTHER" id="PTHR21392:SF0">
    <property type="entry name" value="TRNA-URIDINE AMINOCARBOXYPROPYLTRANSFERASE 2"/>
    <property type="match status" value="1"/>
</dbReference>
<evidence type="ECO:0000256" key="6">
    <source>
        <dbReference type="ARBA" id="ARBA00048718"/>
    </source>
</evidence>
<comment type="similarity">
    <text evidence="5">Belongs to the TDD superfamily. DTWD2 family.</text>
</comment>
<dbReference type="Ensembl" id="ENSVKKT00000023494.1">
    <property type="protein sequence ID" value="ENSVKKP00000022926.1"/>
    <property type="gene ID" value="ENSVKKG00000015227.1"/>
</dbReference>
<organism evidence="8 9">
    <name type="scientific">Varanus komodoensis</name>
    <name type="common">Komodo dragon</name>
    <dbReference type="NCBI Taxonomy" id="61221"/>
    <lineage>
        <taxon>Eukaryota</taxon>
        <taxon>Metazoa</taxon>
        <taxon>Chordata</taxon>
        <taxon>Craniata</taxon>
        <taxon>Vertebrata</taxon>
        <taxon>Euteleostomi</taxon>
        <taxon>Lepidosauria</taxon>
        <taxon>Squamata</taxon>
        <taxon>Bifurcata</taxon>
        <taxon>Unidentata</taxon>
        <taxon>Episquamata</taxon>
        <taxon>Toxicofera</taxon>
        <taxon>Anguimorpha</taxon>
        <taxon>Paleoanguimorpha</taxon>
        <taxon>Varanoidea</taxon>
        <taxon>Varanidae</taxon>
        <taxon>Varanus</taxon>
    </lineage>
</organism>
<dbReference type="OMA" id="YLKPMKP"/>
<evidence type="ECO:0000256" key="3">
    <source>
        <dbReference type="ARBA" id="ARBA00022691"/>
    </source>
</evidence>
<reference evidence="8" key="2">
    <citation type="submission" date="2025-09" db="UniProtKB">
        <authorList>
            <consortium name="Ensembl"/>
        </authorList>
    </citation>
    <scope>IDENTIFICATION</scope>
</reference>
<dbReference type="AlphaFoldDB" id="A0A8D2LI23"/>
<dbReference type="GO" id="GO:0016432">
    <property type="term" value="F:tRNA-uridine aminocarboxypropyltransferase activity"/>
    <property type="evidence" value="ECO:0007669"/>
    <property type="project" value="UniProtKB-EC"/>
</dbReference>
<evidence type="ECO:0000256" key="1">
    <source>
        <dbReference type="ARBA" id="ARBA00012386"/>
    </source>
</evidence>
<evidence type="ECO:0000259" key="7">
    <source>
        <dbReference type="SMART" id="SM01144"/>
    </source>
</evidence>
<keyword evidence="4" id="KW-0819">tRNA processing</keyword>
<protein>
    <recommendedName>
        <fullName evidence="1">tRNA-uridine aminocarboxypropyltransferase</fullName>
        <ecNumber evidence="1">2.5.1.25</ecNumber>
    </recommendedName>
</protein>
<dbReference type="SMART" id="SM01144">
    <property type="entry name" value="DTW"/>
    <property type="match status" value="1"/>
</dbReference>
<dbReference type="Pfam" id="PF03942">
    <property type="entry name" value="DTW"/>
    <property type="match status" value="1"/>
</dbReference>
<dbReference type="Proteomes" id="UP000694545">
    <property type="component" value="Unplaced"/>
</dbReference>
<sequence>FRPLPGARGLEEESEGCEGLWELPVECSTRRPECIRYFPKKSCSCITLNLIIYHYDSKTSFLLRTVPLLAACLPEDKCKVLIGRRFSEDKYPDLASVCRNSNTLILYPGAGAANLEEEDLNSSDPYVIIIIDGTWSQAKDIFFKNSLFRIPKQVQLRTSLSSQYVIRTQPTNMCLSTLECAAIALAIMEKNDSIKETVLRPLQALCSFQLQHGAQVHHSKEHLLKNGLYDKPMPKNKRKLRRMELLVNNFKI</sequence>
<keyword evidence="9" id="KW-1185">Reference proteome</keyword>
<dbReference type="EC" id="2.5.1.25" evidence="1"/>
<accession>A0A8D2LI23</accession>
<dbReference type="GO" id="GO:0008033">
    <property type="term" value="P:tRNA processing"/>
    <property type="evidence" value="ECO:0007669"/>
    <property type="project" value="UniProtKB-KW"/>
</dbReference>
<keyword evidence="3" id="KW-0949">S-adenosyl-L-methionine</keyword>
<evidence type="ECO:0000256" key="4">
    <source>
        <dbReference type="ARBA" id="ARBA00022694"/>
    </source>
</evidence>
<comment type="catalytic activity">
    <reaction evidence="6">
        <text>a uridine in tRNA + S-adenosyl-L-methionine = a 3-[(3S)-3-amino-3-carboxypropyl]uridine in tRNA + S-methyl-5'-thioadenosine + H(+)</text>
        <dbReference type="Rhea" id="RHEA:62432"/>
        <dbReference type="Rhea" id="RHEA-COMP:13339"/>
        <dbReference type="Rhea" id="RHEA-COMP:16092"/>
        <dbReference type="ChEBI" id="CHEBI:15378"/>
        <dbReference type="ChEBI" id="CHEBI:17509"/>
        <dbReference type="ChEBI" id="CHEBI:59789"/>
        <dbReference type="ChEBI" id="CHEBI:65315"/>
        <dbReference type="ChEBI" id="CHEBI:82930"/>
        <dbReference type="EC" id="2.5.1.25"/>
    </reaction>
</comment>
<evidence type="ECO:0000256" key="2">
    <source>
        <dbReference type="ARBA" id="ARBA00022679"/>
    </source>
</evidence>
<dbReference type="InterPro" id="IPR005636">
    <property type="entry name" value="DTW"/>
</dbReference>
<proteinExistence type="inferred from homology"/>
<dbReference type="PANTHER" id="PTHR21392">
    <property type="entry name" value="TRNA-URIDINE AMINOCARBOXYPROPYLTRANSFERASE 2"/>
    <property type="match status" value="1"/>
</dbReference>
<evidence type="ECO:0000313" key="9">
    <source>
        <dbReference type="Proteomes" id="UP000694545"/>
    </source>
</evidence>
<evidence type="ECO:0000313" key="8">
    <source>
        <dbReference type="Ensembl" id="ENSVKKP00000022926.1"/>
    </source>
</evidence>
<feature type="domain" description="DTW" evidence="7">
    <location>
        <begin position="30"/>
        <end position="214"/>
    </location>
</feature>
<dbReference type="InterPro" id="IPR039262">
    <property type="entry name" value="DTWD2/TAPT"/>
</dbReference>
<name>A0A8D2LI23_VARKO</name>
<evidence type="ECO:0000256" key="5">
    <source>
        <dbReference type="ARBA" id="ARBA00034489"/>
    </source>
</evidence>
<keyword evidence="2" id="KW-0808">Transferase</keyword>
<reference evidence="8" key="1">
    <citation type="submission" date="2025-08" db="UniProtKB">
        <authorList>
            <consortium name="Ensembl"/>
        </authorList>
    </citation>
    <scope>IDENTIFICATION</scope>
</reference>